<reference evidence="2 3" key="1">
    <citation type="journal article" date="2020" name="Microorganisms">
        <title>Reliable Identification of Environmental Pseudomonas Isolates Using the rpoD Gene.</title>
        <authorList>
            <consortium name="The Broad Institute Genome Sequencing Platform"/>
            <person name="Girard L."/>
            <person name="Lood C."/>
            <person name="Rokni-Zadeh H."/>
            <person name="van Noort V."/>
            <person name="Lavigne R."/>
            <person name="De Mot R."/>
        </authorList>
    </citation>
    <scope>NUCLEOTIDE SEQUENCE [LARGE SCALE GENOMIC DNA]</scope>
    <source>
        <strain evidence="2 3">SWRI153</strain>
    </source>
</reference>
<name>A0A9E2SQF0_9PSED</name>
<keyword evidence="3" id="KW-1185">Reference proteome</keyword>
<sequence>AGTPVTVTLSNGAVITIKAGESSGTATVPAPTDDVYKDAGSVQATISKATGGSFENLVTSSTPAVTSVTDTVDTTTVKLTATTMAAEGGNVVYTATVGAPVTGSPVVVTLANGQNITIAVGQTTGTATFTAPNDALAGNAPLINSITGVTGGN</sequence>
<feature type="domain" description="LapA adhesin" evidence="1">
    <location>
        <begin position="2"/>
        <end position="71"/>
    </location>
</feature>
<dbReference type="RefSeq" id="WP_217847159.1">
    <property type="nucleotide sequence ID" value="NZ_JABWQP020000050.1"/>
</dbReference>
<dbReference type="Proteomes" id="UP000648816">
    <property type="component" value="Unassembled WGS sequence"/>
</dbReference>
<protein>
    <recommendedName>
        <fullName evidence="1">LapA adhesin domain-containing protein</fullName>
    </recommendedName>
</protein>
<dbReference type="InterPro" id="IPR046779">
    <property type="entry name" value="LapA_adhesin_dom"/>
</dbReference>
<accession>A0A9E2SQF0</accession>
<feature type="domain" description="LapA adhesin" evidence="1">
    <location>
        <begin position="73"/>
        <end position="153"/>
    </location>
</feature>
<evidence type="ECO:0000259" key="1">
    <source>
        <dbReference type="Pfam" id="PF20579"/>
    </source>
</evidence>
<dbReference type="EMBL" id="JABWQP020000050">
    <property type="protein sequence ID" value="MBV4488954.1"/>
    <property type="molecule type" value="Genomic_DNA"/>
</dbReference>
<dbReference type="Pfam" id="PF20579">
    <property type="entry name" value="LapA"/>
    <property type="match status" value="2"/>
</dbReference>
<comment type="caution">
    <text evidence="2">The sequence shown here is derived from an EMBL/GenBank/DDBJ whole genome shotgun (WGS) entry which is preliminary data.</text>
</comment>
<evidence type="ECO:0000313" key="3">
    <source>
        <dbReference type="Proteomes" id="UP000648816"/>
    </source>
</evidence>
<evidence type="ECO:0000313" key="2">
    <source>
        <dbReference type="EMBL" id="MBV4488954.1"/>
    </source>
</evidence>
<proteinExistence type="predicted"/>
<dbReference type="AlphaFoldDB" id="A0A9E2SQF0"/>
<gene>
    <name evidence="2" type="ORF">HU727_025535</name>
</gene>
<organism evidence="2 3">
    <name type="scientific">Pseudomonas khorasanensis</name>
    <dbReference type="NCBI Taxonomy" id="2745508"/>
    <lineage>
        <taxon>Bacteria</taxon>
        <taxon>Pseudomonadati</taxon>
        <taxon>Pseudomonadota</taxon>
        <taxon>Gammaproteobacteria</taxon>
        <taxon>Pseudomonadales</taxon>
        <taxon>Pseudomonadaceae</taxon>
        <taxon>Pseudomonas</taxon>
    </lineage>
</organism>
<feature type="non-terminal residue" evidence="2">
    <location>
        <position position="1"/>
    </location>
</feature>
<feature type="non-terminal residue" evidence="2">
    <location>
        <position position="153"/>
    </location>
</feature>